<evidence type="ECO:0000313" key="2">
    <source>
        <dbReference type="Proteomes" id="UP000016491"/>
    </source>
</evidence>
<evidence type="ECO:0000313" key="1">
    <source>
        <dbReference type="EMBL" id="ERI75725.1"/>
    </source>
</evidence>
<dbReference type="Proteomes" id="UP000016491">
    <property type="component" value="Unassembled WGS sequence"/>
</dbReference>
<gene>
    <name evidence="1" type="ORF">CLOSYM_03055</name>
</gene>
<reference evidence="1 2" key="1">
    <citation type="submission" date="2013-07" db="EMBL/GenBank/DDBJ databases">
        <authorList>
            <person name="Weinstock G."/>
            <person name="Sodergren E."/>
            <person name="Wylie T."/>
            <person name="Fulton L."/>
            <person name="Fulton R."/>
            <person name="Fronick C."/>
            <person name="O'Laughlin M."/>
            <person name="Godfrey J."/>
            <person name="Miner T."/>
            <person name="Herter B."/>
            <person name="Appelbaum E."/>
            <person name="Cordes M."/>
            <person name="Lek S."/>
            <person name="Wollam A."/>
            <person name="Pepin K.H."/>
            <person name="Palsikar V.B."/>
            <person name="Mitreva M."/>
            <person name="Wilson R.K."/>
        </authorList>
    </citation>
    <scope>NUCLEOTIDE SEQUENCE [LARGE SCALE GENOMIC DNA]</scope>
    <source>
        <strain evidence="1 2">ATCC 14940</strain>
    </source>
</reference>
<organism evidence="1 2">
    <name type="scientific">[Clostridium] symbiosum ATCC 14940</name>
    <dbReference type="NCBI Taxonomy" id="411472"/>
    <lineage>
        <taxon>Bacteria</taxon>
        <taxon>Bacillati</taxon>
        <taxon>Bacillota</taxon>
        <taxon>Clostridia</taxon>
        <taxon>Lachnospirales</taxon>
        <taxon>Lachnospiraceae</taxon>
        <taxon>Otoolea</taxon>
    </lineage>
</organism>
<proteinExistence type="predicted"/>
<dbReference type="AlphaFoldDB" id="A0ABC9TVL6"/>
<sequence length="41" mass="4509">MFLADSHIPSAIDLAYFPGSGFCRIHKTQAKIFAAPDPARF</sequence>
<protein>
    <submittedName>
        <fullName evidence="1">Uncharacterized protein</fullName>
    </submittedName>
</protein>
<dbReference type="EMBL" id="AWSU01000236">
    <property type="protein sequence ID" value="ERI75725.1"/>
    <property type="molecule type" value="Genomic_DNA"/>
</dbReference>
<accession>A0ABC9TVL6</accession>
<comment type="caution">
    <text evidence="1">The sequence shown here is derived from an EMBL/GenBank/DDBJ whole genome shotgun (WGS) entry which is preliminary data.</text>
</comment>
<name>A0ABC9TVL6_CLOSY</name>